<organism evidence="2 3">
    <name type="scientific">Tenacibaculum aiptasiae</name>
    <dbReference type="NCBI Taxonomy" id="426481"/>
    <lineage>
        <taxon>Bacteria</taxon>
        <taxon>Pseudomonadati</taxon>
        <taxon>Bacteroidota</taxon>
        <taxon>Flavobacteriia</taxon>
        <taxon>Flavobacteriales</taxon>
        <taxon>Flavobacteriaceae</taxon>
        <taxon>Tenacibaculum</taxon>
    </lineage>
</organism>
<dbReference type="GO" id="GO:0005737">
    <property type="term" value="C:cytoplasm"/>
    <property type="evidence" value="ECO:0007669"/>
    <property type="project" value="TreeGrafter"/>
</dbReference>
<keyword evidence="3" id="KW-1185">Reference proteome</keyword>
<dbReference type="GO" id="GO:1990189">
    <property type="term" value="F:protein N-terminal-serine acetyltransferase activity"/>
    <property type="evidence" value="ECO:0007669"/>
    <property type="project" value="TreeGrafter"/>
</dbReference>
<name>A0A7J5AB00_9FLAO</name>
<dbReference type="PANTHER" id="PTHR43441:SF11">
    <property type="entry name" value="RIBOSOMAL-PROTEIN-SERINE ACETYLTRANSFERASE"/>
    <property type="match status" value="1"/>
</dbReference>
<evidence type="ECO:0000313" key="3">
    <source>
        <dbReference type="Proteomes" id="UP000467305"/>
    </source>
</evidence>
<dbReference type="PANTHER" id="PTHR43441">
    <property type="entry name" value="RIBOSOMAL-PROTEIN-SERINE ACETYLTRANSFERASE"/>
    <property type="match status" value="1"/>
</dbReference>
<comment type="caution">
    <text evidence="2">The sequence shown here is derived from an EMBL/GenBank/DDBJ whole genome shotgun (WGS) entry which is preliminary data.</text>
</comment>
<dbReference type="AlphaFoldDB" id="A0A7J5AB00"/>
<dbReference type="Pfam" id="PF13302">
    <property type="entry name" value="Acetyltransf_3"/>
    <property type="match status" value="1"/>
</dbReference>
<dbReference type="InterPro" id="IPR000182">
    <property type="entry name" value="GNAT_dom"/>
</dbReference>
<gene>
    <name evidence="2" type="ORF">F7018_14150</name>
</gene>
<dbReference type="Proteomes" id="UP000467305">
    <property type="component" value="Unassembled WGS sequence"/>
</dbReference>
<evidence type="ECO:0000313" key="2">
    <source>
        <dbReference type="EMBL" id="KAB1154705.1"/>
    </source>
</evidence>
<sequence length="175" mass="20655">MIMDDFKVQLLTEKESILFFELINKNKNRLEDFFAGTVKYTQTLQDTEEYCKKVDVRVEEKTYYPYLIIDKKLGKAIGFIDFKNIDWDVPKAELGAFIDVSYEGKGIITQSFNYILENTVKKHQFKKLFCRISKENTRSINLALRCGFEQEGVLRCDYRTTKGELVDLNYYGRLF</sequence>
<dbReference type="InterPro" id="IPR051908">
    <property type="entry name" value="Ribosomal_N-acetyltransferase"/>
</dbReference>
<dbReference type="SUPFAM" id="SSF55729">
    <property type="entry name" value="Acyl-CoA N-acyltransferases (Nat)"/>
    <property type="match status" value="1"/>
</dbReference>
<dbReference type="Gene3D" id="3.40.630.30">
    <property type="match status" value="1"/>
</dbReference>
<dbReference type="OrthoDB" id="883856at2"/>
<accession>A0A7J5AB00</accession>
<dbReference type="GO" id="GO:0008999">
    <property type="term" value="F:protein-N-terminal-alanine acetyltransferase activity"/>
    <property type="evidence" value="ECO:0007669"/>
    <property type="project" value="TreeGrafter"/>
</dbReference>
<feature type="domain" description="N-acetyltransferase" evidence="1">
    <location>
        <begin position="17"/>
        <end position="175"/>
    </location>
</feature>
<dbReference type="PROSITE" id="PS51186">
    <property type="entry name" value="GNAT"/>
    <property type="match status" value="1"/>
</dbReference>
<reference evidence="2 3" key="1">
    <citation type="submission" date="2019-09" db="EMBL/GenBank/DDBJ databases">
        <authorList>
            <person name="Cao W.R."/>
        </authorList>
    </citation>
    <scope>NUCLEOTIDE SEQUENCE [LARGE SCALE GENOMIC DNA]</scope>
    <source>
        <strain evidence="3">a4</strain>
    </source>
</reference>
<dbReference type="InterPro" id="IPR016181">
    <property type="entry name" value="Acyl_CoA_acyltransferase"/>
</dbReference>
<keyword evidence="2" id="KW-0808">Transferase</keyword>
<proteinExistence type="predicted"/>
<evidence type="ECO:0000259" key="1">
    <source>
        <dbReference type="PROSITE" id="PS51186"/>
    </source>
</evidence>
<dbReference type="EMBL" id="WAAU01000028">
    <property type="protein sequence ID" value="KAB1154705.1"/>
    <property type="molecule type" value="Genomic_DNA"/>
</dbReference>
<protein>
    <submittedName>
        <fullName evidence="2">GNAT family N-acetyltransferase</fullName>
    </submittedName>
</protein>